<sequence length="196" mass="21391">MRKIVFHMQTTLDNRIANAAGGFWEPFPWGEEETAYITGQFARADTWALGRTAYETIVPWWDRVARGENPGDAPLTAADHGFARRQRAMAKIVFSRTLRSTPERLVVGGDLVAELTALKQKDRGDVILSCGPDTLAPLAAAPGLIDEYLFAVTPAVLSSGPRMFDGLTADLGLELTETRVFDGGAIVARYRVVSPL</sequence>
<dbReference type="InterPro" id="IPR002734">
    <property type="entry name" value="RibDG_C"/>
</dbReference>
<evidence type="ECO:0000259" key="1">
    <source>
        <dbReference type="Pfam" id="PF01872"/>
    </source>
</evidence>
<protein>
    <submittedName>
        <fullName evidence="2">Dihydrofolate reductase</fullName>
    </submittedName>
</protein>
<evidence type="ECO:0000313" key="3">
    <source>
        <dbReference type="Proteomes" id="UP000568380"/>
    </source>
</evidence>
<dbReference type="GO" id="GO:0009231">
    <property type="term" value="P:riboflavin biosynthetic process"/>
    <property type="evidence" value="ECO:0007669"/>
    <property type="project" value="InterPro"/>
</dbReference>
<dbReference type="GO" id="GO:0008703">
    <property type="term" value="F:5-amino-6-(5-phosphoribosylamino)uracil reductase activity"/>
    <property type="evidence" value="ECO:0007669"/>
    <property type="project" value="InterPro"/>
</dbReference>
<dbReference type="EMBL" id="JACHIN010000022">
    <property type="protein sequence ID" value="MBB5084298.1"/>
    <property type="molecule type" value="Genomic_DNA"/>
</dbReference>
<accession>A0A7W8ADZ3</accession>
<organism evidence="2 3">
    <name type="scientific">Nonomuraea endophytica</name>
    <dbReference type="NCBI Taxonomy" id="714136"/>
    <lineage>
        <taxon>Bacteria</taxon>
        <taxon>Bacillati</taxon>
        <taxon>Actinomycetota</taxon>
        <taxon>Actinomycetes</taxon>
        <taxon>Streptosporangiales</taxon>
        <taxon>Streptosporangiaceae</taxon>
        <taxon>Nonomuraea</taxon>
    </lineage>
</organism>
<feature type="domain" description="Bacterial bifunctional deaminase-reductase C-terminal" evidence="1">
    <location>
        <begin position="2"/>
        <end position="186"/>
    </location>
</feature>
<keyword evidence="3" id="KW-1185">Reference proteome</keyword>
<dbReference type="AlphaFoldDB" id="A0A7W8ADZ3"/>
<name>A0A7W8ADZ3_9ACTN</name>
<dbReference type="InterPro" id="IPR024072">
    <property type="entry name" value="DHFR-like_dom_sf"/>
</dbReference>
<evidence type="ECO:0000313" key="2">
    <source>
        <dbReference type="EMBL" id="MBB5084298.1"/>
    </source>
</evidence>
<comment type="caution">
    <text evidence="2">The sequence shown here is derived from an EMBL/GenBank/DDBJ whole genome shotgun (WGS) entry which is preliminary data.</text>
</comment>
<dbReference type="Gene3D" id="3.40.430.10">
    <property type="entry name" value="Dihydrofolate Reductase, subunit A"/>
    <property type="match status" value="1"/>
</dbReference>
<dbReference type="Pfam" id="PF01872">
    <property type="entry name" value="RibD_C"/>
    <property type="match status" value="1"/>
</dbReference>
<reference evidence="2 3" key="1">
    <citation type="submission" date="2020-08" db="EMBL/GenBank/DDBJ databases">
        <title>Genomic Encyclopedia of Type Strains, Phase IV (KMG-IV): sequencing the most valuable type-strain genomes for metagenomic binning, comparative biology and taxonomic classification.</title>
        <authorList>
            <person name="Goeker M."/>
        </authorList>
    </citation>
    <scope>NUCLEOTIDE SEQUENCE [LARGE SCALE GENOMIC DNA]</scope>
    <source>
        <strain evidence="2 3">DSM 45385</strain>
    </source>
</reference>
<dbReference type="RefSeq" id="WP_184974115.1">
    <property type="nucleotide sequence ID" value="NZ_JACHIN010000022.1"/>
</dbReference>
<dbReference type="SUPFAM" id="SSF53597">
    <property type="entry name" value="Dihydrofolate reductase-like"/>
    <property type="match status" value="1"/>
</dbReference>
<gene>
    <name evidence="2" type="ORF">HNR40_009807</name>
</gene>
<proteinExistence type="predicted"/>
<dbReference type="Proteomes" id="UP000568380">
    <property type="component" value="Unassembled WGS sequence"/>
</dbReference>